<protein>
    <submittedName>
        <fullName evidence="3">ORF2</fullName>
    </submittedName>
</protein>
<evidence type="ECO:0000256" key="1">
    <source>
        <dbReference type="SAM" id="MobiDB-lite"/>
    </source>
</evidence>
<feature type="compositionally biased region" description="Basic and acidic residues" evidence="1">
    <location>
        <begin position="75"/>
        <end position="84"/>
    </location>
</feature>
<dbReference type="EMBL" id="PP728780">
    <property type="protein sequence ID" value="XBC19357.1"/>
    <property type="molecule type" value="Genomic_DNA"/>
</dbReference>
<reference evidence="3" key="1">
    <citation type="submission" date="2024-04" db="EMBL/GenBank/DDBJ databases">
        <title>Complete genome sequences of human anelloviruses identified from the female genital tract representing three novel genera.</title>
        <authorList>
            <person name="Holland S.C."/>
            <person name="Do E.D."/>
            <person name="Kaelin E.A."/>
            <person name="Mitchell C."/>
            <person name="Soria J."/>
            <person name="La Rosa A."/>
            <person name="Ticona E."/>
            <person name="Coombs R.W."/>
            <person name="Frenkel L.M."/>
            <person name="Bull M.E."/>
            <person name="Lim E.S."/>
        </authorList>
    </citation>
    <scope>NUCLEOTIDE SEQUENCE</scope>
    <source>
        <strain evidence="3">ASU82758b</strain>
    </source>
</reference>
<organism evidence="3">
    <name type="scientific">Samektorquevirus hominid17</name>
    <dbReference type="NCBI Taxonomy" id="3160823"/>
    <lineage>
        <taxon>Viruses</taxon>
        <taxon>Monodnaviria</taxon>
        <taxon>Shotokuvirae</taxon>
        <taxon>Commensaviricota</taxon>
        <taxon>Cardeaviricetes</taxon>
        <taxon>Sanitavirales</taxon>
        <taxon>Anelloviridae</taxon>
        <taxon>Samektorquevirus</taxon>
    </lineage>
</organism>
<dbReference type="InterPro" id="IPR004118">
    <property type="entry name" value="HEV_TT_vir_Orf2/Gyrovir_Vp2_N"/>
</dbReference>
<evidence type="ECO:0000259" key="2">
    <source>
        <dbReference type="Pfam" id="PF02957"/>
    </source>
</evidence>
<feature type="region of interest" description="Disordered" evidence="1">
    <location>
        <begin position="68"/>
        <end position="125"/>
    </location>
</feature>
<dbReference type="Pfam" id="PF02957">
    <property type="entry name" value="TT_ORF2-like"/>
    <property type="match status" value="1"/>
</dbReference>
<proteinExistence type="predicted"/>
<sequence length="125" mass="13994">MSFSKNYWVPPTGNQSQRQLWWCNACFYSHEDWCGCSNFAHHLLGAVSGIPKELLLETTNKLEQQLRQQRCHSTTHGEDIHVGEGPENGAGTTAEKRDLPDGLEEGELEKLFEDPDMGAINPPQG</sequence>
<name>A0AAU7B8M9_9VIRU</name>
<feature type="domain" description="Hepatitis TT virus Orf2/Gyrovirus Vp2 N-terminal" evidence="2">
    <location>
        <begin position="17"/>
        <end position="45"/>
    </location>
</feature>
<accession>A0AAU7B8M9</accession>
<evidence type="ECO:0000313" key="3">
    <source>
        <dbReference type="EMBL" id="XBC19357.1"/>
    </source>
</evidence>